<keyword evidence="4 9" id="KW-0547">Nucleotide-binding</keyword>
<reference evidence="12 13" key="1">
    <citation type="submission" date="2020-08" db="EMBL/GenBank/DDBJ databases">
        <title>Bridging the membrane lipid divide: bacteria of the FCB group superphylum have the potential to synthesize archaeal ether lipids.</title>
        <authorList>
            <person name="Villanueva L."/>
            <person name="Von Meijenfeldt F.A.B."/>
            <person name="Westbye A.B."/>
            <person name="Yadav S."/>
            <person name="Hopmans E.C."/>
            <person name="Dutilh B.E."/>
            <person name="Sinninghe Damste J.S."/>
        </authorList>
    </citation>
    <scope>NUCLEOTIDE SEQUENCE [LARGE SCALE GENOMIC DNA]</scope>
    <source>
        <strain evidence="12">NIOZ-UU81</strain>
    </source>
</reference>
<evidence type="ECO:0000256" key="2">
    <source>
        <dbReference type="ARBA" id="ARBA00011738"/>
    </source>
</evidence>
<evidence type="ECO:0000256" key="6">
    <source>
        <dbReference type="ARBA" id="ARBA00022917"/>
    </source>
</evidence>
<protein>
    <recommendedName>
        <fullName evidence="9">Histidine--tRNA ligase</fullName>
        <ecNumber evidence="9">6.1.1.21</ecNumber>
    </recommendedName>
    <alternativeName>
        <fullName evidence="9">Histidyl-tRNA synthetase</fullName>
        <shortName evidence="9">HisRS</shortName>
    </alternativeName>
</protein>
<feature type="binding site" evidence="10">
    <location>
        <begin position="257"/>
        <end position="258"/>
    </location>
    <ligand>
        <name>L-histidine</name>
        <dbReference type="ChEBI" id="CHEBI:57595"/>
    </ligand>
</feature>
<evidence type="ECO:0000313" key="13">
    <source>
        <dbReference type="Proteomes" id="UP000599024"/>
    </source>
</evidence>
<dbReference type="EMBL" id="JACNLK010000030">
    <property type="protein sequence ID" value="MBC8208184.1"/>
    <property type="molecule type" value="Genomic_DNA"/>
</dbReference>
<comment type="similarity">
    <text evidence="1 9">Belongs to the class-II aminoacyl-tRNA synthetase family.</text>
</comment>
<dbReference type="InterPro" id="IPR033656">
    <property type="entry name" value="HisRS_anticodon"/>
</dbReference>
<feature type="binding site" evidence="10">
    <location>
        <position position="127"/>
    </location>
    <ligand>
        <name>L-histidine</name>
        <dbReference type="ChEBI" id="CHEBI:57595"/>
    </ligand>
</feature>
<proteinExistence type="inferred from homology"/>
<dbReference type="HAMAP" id="MF_00127">
    <property type="entry name" value="His_tRNA_synth"/>
    <property type="match status" value="1"/>
</dbReference>
<dbReference type="EC" id="6.1.1.21" evidence="9"/>
<feature type="binding site" evidence="10">
    <location>
        <position position="109"/>
    </location>
    <ligand>
        <name>L-histidine</name>
        <dbReference type="ChEBI" id="CHEBI:57595"/>
    </ligand>
</feature>
<dbReference type="Pfam" id="PF13393">
    <property type="entry name" value="tRNA-synt_His"/>
    <property type="match status" value="1"/>
</dbReference>
<keyword evidence="5 9" id="KW-0067">ATP-binding</keyword>
<dbReference type="CDD" id="cd00859">
    <property type="entry name" value="HisRS_anticodon"/>
    <property type="match status" value="1"/>
</dbReference>
<dbReference type="PANTHER" id="PTHR43707">
    <property type="entry name" value="HISTIDYL-TRNA SYNTHETASE"/>
    <property type="match status" value="1"/>
</dbReference>
<dbReference type="GO" id="GO:0005737">
    <property type="term" value="C:cytoplasm"/>
    <property type="evidence" value="ECO:0007669"/>
    <property type="project" value="UniProtKB-SubCell"/>
</dbReference>
<evidence type="ECO:0000256" key="9">
    <source>
        <dbReference type="HAMAP-Rule" id="MF_00127"/>
    </source>
</evidence>
<dbReference type="PIRSF" id="PIRSF001549">
    <property type="entry name" value="His-tRNA_synth"/>
    <property type="match status" value="1"/>
</dbReference>
<feature type="domain" description="Aminoacyl-transfer RNA synthetases class-II family profile" evidence="11">
    <location>
        <begin position="1"/>
        <end position="310"/>
    </location>
</feature>
<evidence type="ECO:0000256" key="7">
    <source>
        <dbReference type="ARBA" id="ARBA00023146"/>
    </source>
</evidence>
<keyword evidence="7 9" id="KW-0030">Aminoacyl-tRNA synthetase</keyword>
<dbReference type="InterPro" id="IPR004516">
    <property type="entry name" value="HisRS/HisZ"/>
</dbReference>
<evidence type="ECO:0000313" key="12">
    <source>
        <dbReference type="EMBL" id="MBC8208184.1"/>
    </source>
</evidence>
<feature type="binding site" evidence="10">
    <location>
        <begin position="78"/>
        <end position="80"/>
    </location>
    <ligand>
        <name>L-histidine</name>
        <dbReference type="ChEBI" id="CHEBI:57595"/>
    </ligand>
</feature>
<dbReference type="InterPro" id="IPR045864">
    <property type="entry name" value="aa-tRNA-synth_II/BPL/LPL"/>
</dbReference>
<accession>A0A8J6N7M6</accession>
<dbReference type="InterPro" id="IPR041715">
    <property type="entry name" value="HisRS-like_core"/>
</dbReference>
<dbReference type="PANTHER" id="PTHR43707:SF1">
    <property type="entry name" value="HISTIDINE--TRNA LIGASE, MITOCHONDRIAL-RELATED"/>
    <property type="match status" value="1"/>
</dbReference>
<dbReference type="Gene3D" id="3.40.50.800">
    <property type="entry name" value="Anticodon-binding domain"/>
    <property type="match status" value="1"/>
</dbReference>
<dbReference type="SUPFAM" id="SSF55681">
    <property type="entry name" value="Class II aaRS and biotin synthetases"/>
    <property type="match status" value="1"/>
</dbReference>
<comment type="subcellular location">
    <subcellularLocation>
        <location evidence="9">Cytoplasm</location>
    </subcellularLocation>
</comment>
<evidence type="ECO:0000256" key="4">
    <source>
        <dbReference type="ARBA" id="ARBA00022741"/>
    </source>
</evidence>
<dbReference type="Proteomes" id="UP000599024">
    <property type="component" value="Unassembled WGS sequence"/>
</dbReference>
<evidence type="ECO:0000256" key="3">
    <source>
        <dbReference type="ARBA" id="ARBA00022598"/>
    </source>
</evidence>
<dbReference type="PROSITE" id="PS50862">
    <property type="entry name" value="AA_TRNA_LIGASE_II"/>
    <property type="match status" value="1"/>
</dbReference>
<keyword evidence="6 9" id="KW-0648">Protein biosynthesis</keyword>
<keyword evidence="3 9" id="KW-0436">Ligase</keyword>
<evidence type="ECO:0000256" key="1">
    <source>
        <dbReference type="ARBA" id="ARBA00008226"/>
    </source>
</evidence>
<evidence type="ECO:0000256" key="10">
    <source>
        <dbReference type="PIRSR" id="PIRSR001549-1"/>
    </source>
</evidence>
<dbReference type="NCBIfam" id="TIGR00442">
    <property type="entry name" value="hisS"/>
    <property type="match status" value="1"/>
</dbReference>
<dbReference type="CDD" id="cd00773">
    <property type="entry name" value="HisRS-like_core"/>
    <property type="match status" value="1"/>
</dbReference>
<gene>
    <name evidence="9" type="primary">hisS</name>
    <name evidence="12" type="ORF">H8E79_03320</name>
</gene>
<evidence type="ECO:0000256" key="5">
    <source>
        <dbReference type="ARBA" id="ARBA00022840"/>
    </source>
</evidence>
<comment type="subunit">
    <text evidence="2 9">Homodimer.</text>
</comment>
<feature type="binding site" evidence="10">
    <location>
        <position position="253"/>
    </location>
    <ligand>
        <name>L-histidine</name>
        <dbReference type="ChEBI" id="CHEBI:57595"/>
    </ligand>
</feature>
<dbReference type="InterPro" id="IPR004154">
    <property type="entry name" value="Anticodon-bd"/>
</dbReference>
<evidence type="ECO:0000259" key="11">
    <source>
        <dbReference type="PROSITE" id="PS50862"/>
    </source>
</evidence>
<sequence>MKLKALNGFKDIIPGEVELWQAVETTARQTFARFGFSEIRMPVLEKTELFARSIGEATDIVEKEMYTFVDKQITMRPEATASLLRAYLEHGLHVQKPVQRLFTIGPMFRHERPQKGRLRQFHQMDVEVLGAESPLVDVELMAMGAMLLDQLGLSVSLELNSLGCPDCRPAFRKNLLSFINERIEALCDDCKRRSNTNPLRVLDCKNRGCRHQVEEAPSIQDHLCSGCADHFQAVQNGLQQLGVKYSLNKFMVRGLDYYTRTTFEFITGDLGAQAAVGAGGRYDGLIERLGGPAVPGIGFALGMERLILLLQQKDETSSANHCDLFVAGLGEAAANLAFSLVHTLRGNGLSVLMDLEGRGLKNQMKQANRAGAGHVLIIGEDELSKGQGILRNMVTQEQQEIPLSDPNLDQQATIDALLAIING</sequence>
<dbReference type="GO" id="GO:0004821">
    <property type="term" value="F:histidine-tRNA ligase activity"/>
    <property type="evidence" value="ECO:0007669"/>
    <property type="project" value="UniProtKB-UniRule"/>
</dbReference>
<dbReference type="InterPro" id="IPR015807">
    <property type="entry name" value="His-tRNA-ligase"/>
</dbReference>
<comment type="catalytic activity">
    <reaction evidence="8 9">
        <text>tRNA(His) + L-histidine + ATP = L-histidyl-tRNA(His) + AMP + diphosphate + H(+)</text>
        <dbReference type="Rhea" id="RHEA:17313"/>
        <dbReference type="Rhea" id="RHEA-COMP:9665"/>
        <dbReference type="Rhea" id="RHEA-COMP:9689"/>
        <dbReference type="ChEBI" id="CHEBI:15378"/>
        <dbReference type="ChEBI" id="CHEBI:30616"/>
        <dbReference type="ChEBI" id="CHEBI:33019"/>
        <dbReference type="ChEBI" id="CHEBI:57595"/>
        <dbReference type="ChEBI" id="CHEBI:78442"/>
        <dbReference type="ChEBI" id="CHEBI:78527"/>
        <dbReference type="ChEBI" id="CHEBI:456215"/>
        <dbReference type="EC" id="6.1.1.21"/>
    </reaction>
</comment>
<dbReference type="Pfam" id="PF03129">
    <property type="entry name" value="HGTP_anticodon"/>
    <property type="match status" value="1"/>
</dbReference>
<comment type="caution">
    <text evidence="12">The sequence shown here is derived from an EMBL/GenBank/DDBJ whole genome shotgun (WGS) entry which is preliminary data.</text>
</comment>
<dbReference type="GO" id="GO:0006427">
    <property type="term" value="P:histidyl-tRNA aminoacylation"/>
    <property type="evidence" value="ECO:0007669"/>
    <property type="project" value="UniProtKB-UniRule"/>
</dbReference>
<keyword evidence="9" id="KW-0963">Cytoplasm</keyword>
<feature type="binding site" evidence="10">
    <location>
        <position position="123"/>
    </location>
    <ligand>
        <name>L-histidine</name>
        <dbReference type="ChEBI" id="CHEBI:57595"/>
    </ligand>
</feature>
<dbReference type="AlphaFoldDB" id="A0A8J6N7M6"/>
<organism evidence="12 13">
    <name type="scientific">Candidatus Desulfatifera sulfidica</name>
    <dbReference type="NCBI Taxonomy" id="2841691"/>
    <lineage>
        <taxon>Bacteria</taxon>
        <taxon>Pseudomonadati</taxon>
        <taxon>Thermodesulfobacteriota</taxon>
        <taxon>Desulfobulbia</taxon>
        <taxon>Desulfobulbales</taxon>
        <taxon>Desulfobulbaceae</taxon>
        <taxon>Candidatus Desulfatifera</taxon>
    </lineage>
</organism>
<dbReference type="SUPFAM" id="SSF52954">
    <property type="entry name" value="Class II aaRS ABD-related"/>
    <property type="match status" value="1"/>
</dbReference>
<dbReference type="InterPro" id="IPR006195">
    <property type="entry name" value="aa-tRNA-synth_II"/>
</dbReference>
<name>A0A8J6N7M6_9BACT</name>
<dbReference type="GO" id="GO:0005524">
    <property type="term" value="F:ATP binding"/>
    <property type="evidence" value="ECO:0007669"/>
    <property type="project" value="UniProtKB-UniRule"/>
</dbReference>
<dbReference type="Gene3D" id="3.30.930.10">
    <property type="entry name" value="Bira Bifunctional Protein, Domain 2"/>
    <property type="match status" value="1"/>
</dbReference>
<evidence type="ECO:0000256" key="8">
    <source>
        <dbReference type="ARBA" id="ARBA00047639"/>
    </source>
</evidence>
<dbReference type="InterPro" id="IPR036621">
    <property type="entry name" value="Anticodon-bd_dom_sf"/>
</dbReference>